<dbReference type="Proteomes" id="UP000294933">
    <property type="component" value="Unassembled WGS sequence"/>
</dbReference>
<dbReference type="PANTHER" id="PTHR42790">
    <property type="entry name" value="AMINOTRANSFERASE"/>
    <property type="match status" value="1"/>
</dbReference>
<dbReference type="GO" id="GO:0030170">
    <property type="term" value="F:pyridoxal phosphate binding"/>
    <property type="evidence" value="ECO:0007669"/>
    <property type="project" value="InterPro"/>
</dbReference>
<evidence type="ECO:0000313" key="9">
    <source>
        <dbReference type="Proteomes" id="UP000294933"/>
    </source>
</evidence>
<protein>
    <submittedName>
        <fullName evidence="8">PLP-dependent transferase</fullName>
    </submittedName>
</protein>
<dbReference type="PANTHER" id="PTHR42790:SF1">
    <property type="entry name" value="AROMATIC AMINO ACID AMINOTRANSFERASE, HYPOTHETICAL (EUROFUNG)"/>
    <property type="match status" value="1"/>
</dbReference>
<proteinExistence type="inferred from homology"/>
<dbReference type="SUPFAM" id="SSF53383">
    <property type="entry name" value="PLP-dependent transferases"/>
    <property type="match status" value="2"/>
</dbReference>
<feature type="compositionally biased region" description="Basic and acidic residues" evidence="6">
    <location>
        <begin position="1"/>
        <end position="12"/>
    </location>
</feature>
<evidence type="ECO:0000256" key="2">
    <source>
        <dbReference type="ARBA" id="ARBA00007441"/>
    </source>
</evidence>
<dbReference type="InterPro" id="IPR050859">
    <property type="entry name" value="Class-I_PLP-dep_aminotransf"/>
</dbReference>
<dbReference type="InterPro" id="IPR015421">
    <property type="entry name" value="PyrdxlP-dep_Trfase_major"/>
</dbReference>
<dbReference type="OrthoDB" id="691673at2759"/>
<gene>
    <name evidence="8" type="ORF">BD410DRAFT_780510</name>
</gene>
<dbReference type="EMBL" id="ML170156">
    <property type="protein sequence ID" value="TDL29994.1"/>
    <property type="molecule type" value="Genomic_DNA"/>
</dbReference>
<sequence>MSPTNSREKYGEPPKAVDLSHHLSEVSKARSLSPLKGYQKYFNRPGMIMLAGGLPDPAYFPIANLSADTLVQDSFDLSAPPALPQPSSSPFSWLWNLFSSSSQVPRPTERTAHISIPKYPPGANPAPRPPPGSPIALAQALQYGAATGIPQLSAFLREFTEKVFQPAYSDWETLVHVGNTDGWSRAVQTLCNPHEFILAEEFTYPSALASAHPFDVRAAAVKIDGQGMRSDDLRSVLEGWDEEARGGKRPHVMYTVPVGQNPTGATMGAKRKKEIYDICVEFDVIIVEDDPYYFLQEGAYVPKDRRSSGAVGGQKEEDEEAFLARLAPSFIKFDYQGRVIRLDSFSKTIAPGSRLGWFTCSPLFAERLERQGETSTQGPCGFSQALVAQLLTQQWGYKGFIRWLRGLGAQYTFRRDYMVDLLHEHFDMQPTTTVSSGAYGWGGEVYVARAKAKALPKGRGGNGFEKSQIGEKQDGNGKGKILFSLIPPTSGMFVWLNINFEAHPSFKSTSSAQDPPAQTLEEKFWLALAEAGLLVAAGLLFSAERDADGSPSSGSDANVGHLRMSFSFGEHEIMKKGIIILEKVLREFFEE</sequence>
<dbReference type="InterPro" id="IPR015424">
    <property type="entry name" value="PyrdxlP-dep_Trfase"/>
</dbReference>
<evidence type="ECO:0000256" key="3">
    <source>
        <dbReference type="ARBA" id="ARBA00022576"/>
    </source>
</evidence>
<evidence type="ECO:0000259" key="7">
    <source>
        <dbReference type="Pfam" id="PF00155"/>
    </source>
</evidence>
<dbReference type="VEuPathDB" id="FungiDB:BD410DRAFT_780510"/>
<evidence type="ECO:0000256" key="1">
    <source>
        <dbReference type="ARBA" id="ARBA00001933"/>
    </source>
</evidence>
<accession>A0A4R5XFR0</accession>
<evidence type="ECO:0000256" key="6">
    <source>
        <dbReference type="SAM" id="MobiDB-lite"/>
    </source>
</evidence>
<dbReference type="STRING" id="50990.A0A4R5XFR0"/>
<evidence type="ECO:0000313" key="8">
    <source>
        <dbReference type="EMBL" id="TDL29994.1"/>
    </source>
</evidence>
<keyword evidence="5" id="KW-0663">Pyridoxal phosphate</keyword>
<feature type="region of interest" description="Disordered" evidence="6">
    <location>
        <begin position="1"/>
        <end position="21"/>
    </location>
</feature>
<dbReference type="InterPro" id="IPR004839">
    <property type="entry name" value="Aminotransferase_I/II_large"/>
</dbReference>
<keyword evidence="9" id="KW-1185">Reference proteome</keyword>
<evidence type="ECO:0000256" key="4">
    <source>
        <dbReference type="ARBA" id="ARBA00022679"/>
    </source>
</evidence>
<evidence type="ECO:0000256" key="5">
    <source>
        <dbReference type="ARBA" id="ARBA00022898"/>
    </source>
</evidence>
<dbReference type="GO" id="GO:1901605">
    <property type="term" value="P:alpha-amino acid metabolic process"/>
    <property type="evidence" value="ECO:0007669"/>
    <property type="project" value="TreeGrafter"/>
</dbReference>
<keyword evidence="3" id="KW-0032">Aminotransferase</keyword>
<reference evidence="8 9" key="1">
    <citation type="submission" date="2018-06" db="EMBL/GenBank/DDBJ databases">
        <title>A transcriptomic atlas of mushroom development highlights an independent origin of complex multicellularity.</title>
        <authorList>
            <consortium name="DOE Joint Genome Institute"/>
            <person name="Krizsan K."/>
            <person name="Almasi E."/>
            <person name="Merenyi Z."/>
            <person name="Sahu N."/>
            <person name="Viragh M."/>
            <person name="Koszo T."/>
            <person name="Mondo S."/>
            <person name="Kiss B."/>
            <person name="Balint B."/>
            <person name="Kues U."/>
            <person name="Barry K."/>
            <person name="Hegedus J.C."/>
            <person name="Henrissat B."/>
            <person name="Johnson J."/>
            <person name="Lipzen A."/>
            <person name="Ohm R."/>
            <person name="Nagy I."/>
            <person name="Pangilinan J."/>
            <person name="Yan J."/>
            <person name="Xiong Y."/>
            <person name="Grigoriev I.V."/>
            <person name="Hibbett D.S."/>
            <person name="Nagy L.G."/>
        </authorList>
    </citation>
    <scope>NUCLEOTIDE SEQUENCE [LARGE SCALE GENOMIC DNA]</scope>
    <source>
        <strain evidence="8 9">SZMC22713</strain>
    </source>
</reference>
<name>A0A4R5XFR0_9AGAM</name>
<organism evidence="8 9">
    <name type="scientific">Rickenella mellea</name>
    <dbReference type="NCBI Taxonomy" id="50990"/>
    <lineage>
        <taxon>Eukaryota</taxon>
        <taxon>Fungi</taxon>
        <taxon>Dikarya</taxon>
        <taxon>Basidiomycota</taxon>
        <taxon>Agaricomycotina</taxon>
        <taxon>Agaricomycetes</taxon>
        <taxon>Hymenochaetales</taxon>
        <taxon>Rickenellaceae</taxon>
        <taxon>Rickenella</taxon>
    </lineage>
</organism>
<dbReference type="Gene3D" id="3.40.640.10">
    <property type="entry name" value="Type I PLP-dependent aspartate aminotransferase-like (Major domain)"/>
    <property type="match status" value="2"/>
</dbReference>
<keyword evidence="4 8" id="KW-0808">Transferase</keyword>
<dbReference type="AlphaFoldDB" id="A0A4R5XFR0"/>
<comment type="similarity">
    <text evidence="2">Belongs to the class-I pyridoxal-phosphate-dependent aminotransferase family.</text>
</comment>
<comment type="cofactor">
    <cofactor evidence="1">
        <name>pyridoxal 5'-phosphate</name>
        <dbReference type="ChEBI" id="CHEBI:597326"/>
    </cofactor>
</comment>
<dbReference type="Pfam" id="PF00155">
    <property type="entry name" value="Aminotran_1_2"/>
    <property type="match status" value="1"/>
</dbReference>
<feature type="domain" description="Aminotransferase class I/classII large" evidence="7">
    <location>
        <begin position="170"/>
        <end position="428"/>
    </location>
</feature>
<dbReference type="CDD" id="cd00609">
    <property type="entry name" value="AAT_like"/>
    <property type="match status" value="1"/>
</dbReference>
<dbReference type="GO" id="GO:0008483">
    <property type="term" value="F:transaminase activity"/>
    <property type="evidence" value="ECO:0007669"/>
    <property type="project" value="UniProtKB-KW"/>
</dbReference>